<dbReference type="InterPro" id="IPR016071">
    <property type="entry name" value="Staphylococal_nuclease_OB-fold"/>
</dbReference>
<dbReference type="GO" id="GO:0004519">
    <property type="term" value="F:endonuclease activity"/>
    <property type="evidence" value="ECO:0007669"/>
    <property type="project" value="UniProtKB-KW"/>
</dbReference>
<dbReference type="GO" id="GO:0016787">
    <property type="term" value="F:hydrolase activity"/>
    <property type="evidence" value="ECO:0007669"/>
    <property type="project" value="UniProtKB-KW"/>
</dbReference>
<reference evidence="5 6" key="1">
    <citation type="submission" date="2019-07" db="EMBL/GenBank/DDBJ databases">
        <title>Qingshengfaniella alkalisoli gen. nov., sp. nov., isolated from saline soil.</title>
        <authorList>
            <person name="Xu L."/>
            <person name="Huang X.-X."/>
            <person name="Sun J.-Q."/>
        </authorList>
    </citation>
    <scope>NUCLEOTIDE SEQUENCE [LARGE SCALE GENOMIC DNA]</scope>
    <source>
        <strain evidence="5 6">DSM 27279</strain>
    </source>
</reference>
<proteinExistence type="predicted"/>
<dbReference type="InterPro" id="IPR002071">
    <property type="entry name" value="Thermonucl_AS"/>
</dbReference>
<name>A0A556A7L4_9BURK</name>
<evidence type="ECO:0000256" key="3">
    <source>
        <dbReference type="ARBA" id="ARBA00022801"/>
    </source>
</evidence>
<keyword evidence="6" id="KW-1185">Reference proteome</keyword>
<keyword evidence="3" id="KW-0378">Hydrolase</keyword>
<evidence type="ECO:0000259" key="4">
    <source>
        <dbReference type="PROSITE" id="PS50830"/>
    </source>
</evidence>
<gene>
    <name evidence="5" type="ORF">FOZ76_24940</name>
</gene>
<evidence type="ECO:0000256" key="1">
    <source>
        <dbReference type="ARBA" id="ARBA00022722"/>
    </source>
</evidence>
<dbReference type="Proteomes" id="UP000318405">
    <property type="component" value="Unassembled WGS sequence"/>
</dbReference>
<evidence type="ECO:0000313" key="5">
    <source>
        <dbReference type="EMBL" id="TSH88884.1"/>
    </source>
</evidence>
<evidence type="ECO:0000313" key="6">
    <source>
        <dbReference type="Proteomes" id="UP000318405"/>
    </source>
</evidence>
<protein>
    <submittedName>
        <fullName evidence="5">Nuclease</fullName>
    </submittedName>
</protein>
<organism evidence="5 6">
    <name type="scientific">Verticiella sediminum</name>
    <dbReference type="NCBI Taxonomy" id="1247510"/>
    <lineage>
        <taxon>Bacteria</taxon>
        <taxon>Pseudomonadati</taxon>
        <taxon>Pseudomonadota</taxon>
        <taxon>Betaproteobacteria</taxon>
        <taxon>Burkholderiales</taxon>
        <taxon>Alcaligenaceae</taxon>
        <taxon>Verticiella</taxon>
    </lineage>
</organism>
<dbReference type="Gene3D" id="2.40.50.90">
    <property type="match status" value="1"/>
</dbReference>
<dbReference type="SUPFAM" id="SSF50199">
    <property type="entry name" value="Staphylococcal nuclease"/>
    <property type="match status" value="1"/>
</dbReference>
<feature type="domain" description="TNase-like" evidence="4">
    <location>
        <begin position="34"/>
        <end position="166"/>
    </location>
</feature>
<dbReference type="GO" id="GO:0003676">
    <property type="term" value="F:nucleic acid binding"/>
    <property type="evidence" value="ECO:0007669"/>
    <property type="project" value="InterPro"/>
</dbReference>
<accession>A0A556A7L4</accession>
<dbReference type="InterPro" id="IPR035437">
    <property type="entry name" value="SNase_OB-fold_sf"/>
</dbReference>
<dbReference type="Pfam" id="PF00565">
    <property type="entry name" value="SNase"/>
    <property type="match status" value="1"/>
</dbReference>
<dbReference type="GO" id="GO:0005737">
    <property type="term" value="C:cytoplasm"/>
    <property type="evidence" value="ECO:0007669"/>
    <property type="project" value="TreeGrafter"/>
</dbReference>
<dbReference type="PROSITE" id="PS50830">
    <property type="entry name" value="TNASE_3"/>
    <property type="match status" value="1"/>
</dbReference>
<sequence>MTAAVAAAIVLGLAVWHEWPAPLPEPAATAGGAHTLRGRVVRVTDGDTLRLQGDGRRPYTVRLASIDAPETQAKDRRGQPYAQASRRALEALVGGRDVQAECYEIDTYGRDVCDIRLQDAGTANQAMARAGMAWANRQFGGRYLRDPAVAEAEAEARAARRGLWAEPDAVAPWVWRQRCWREGQCGPS</sequence>
<dbReference type="AlphaFoldDB" id="A0A556A7L4"/>
<dbReference type="SMART" id="SM00318">
    <property type="entry name" value="SNc"/>
    <property type="match status" value="1"/>
</dbReference>
<dbReference type="OrthoDB" id="9805504at2"/>
<evidence type="ECO:0000256" key="2">
    <source>
        <dbReference type="ARBA" id="ARBA00022759"/>
    </source>
</evidence>
<keyword evidence="2" id="KW-0255">Endonuclease</keyword>
<keyword evidence="1" id="KW-0540">Nuclease</keyword>
<dbReference type="RefSeq" id="WP_143951000.1">
    <property type="nucleotide sequence ID" value="NZ_BAABMB010000005.1"/>
</dbReference>
<dbReference type="PANTHER" id="PTHR12302">
    <property type="entry name" value="EBNA2 BINDING PROTEIN P100"/>
    <property type="match status" value="1"/>
</dbReference>
<dbReference type="EMBL" id="VLTJ01000042">
    <property type="protein sequence ID" value="TSH88884.1"/>
    <property type="molecule type" value="Genomic_DNA"/>
</dbReference>
<dbReference type="PROSITE" id="PS01123">
    <property type="entry name" value="TNASE_1"/>
    <property type="match status" value="1"/>
</dbReference>
<dbReference type="PANTHER" id="PTHR12302:SF3">
    <property type="entry name" value="SERINE_THREONINE-PROTEIN KINASE 31"/>
    <property type="match status" value="1"/>
</dbReference>
<comment type="caution">
    <text evidence="5">The sequence shown here is derived from an EMBL/GenBank/DDBJ whole genome shotgun (WGS) entry which is preliminary data.</text>
</comment>